<reference evidence="6" key="2">
    <citation type="submission" date="2019-07" db="EMBL/GenBank/DDBJ databases">
        <authorList>
            <person name="Whitman W."/>
            <person name="Huntemann M."/>
            <person name="Clum A."/>
            <person name="Pillay M."/>
            <person name="Palaniappan K."/>
            <person name="Varghese N."/>
            <person name="Mikhailova N."/>
            <person name="Stamatis D."/>
            <person name="Reddy T."/>
            <person name="Daum C."/>
            <person name="Shapiro N."/>
            <person name="Ivanova N."/>
            <person name="Kyrpides N."/>
            <person name="Woyke T."/>
        </authorList>
    </citation>
    <scope>NUCLEOTIDE SEQUENCE</scope>
    <source>
        <strain evidence="6">CGMCC 1.10685</strain>
    </source>
</reference>
<dbReference type="SUPFAM" id="SSF54637">
    <property type="entry name" value="Thioesterase/thiol ester dehydrase-isomerase"/>
    <property type="match status" value="1"/>
</dbReference>
<dbReference type="Proteomes" id="UP000315112">
    <property type="component" value="Unassembled WGS sequence"/>
</dbReference>
<dbReference type="Pfam" id="PF02801">
    <property type="entry name" value="Ketoacyl-synt_C"/>
    <property type="match status" value="1"/>
</dbReference>
<dbReference type="EMBL" id="VLKW01000004">
    <property type="protein sequence ID" value="TWI47695.1"/>
    <property type="molecule type" value="Genomic_DNA"/>
</dbReference>
<dbReference type="InterPro" id="IPR014031">
    <property type="entry name" value="Ketoacyl_synth_C"/>
</dbReference>
<dbReference type="Gene3D" id="3.10.129.10">
    <property type="entry name" value="Hotdog Thioesterase"/>
    <property type="match status" value="1"/>
</dbReference>
<accession>A0A562PTD3</accession>
<dbReference type="OrthoDB" id="9808669at2"/>
<proteinExistence type="inferred from homology"/>
<evidence type="ECO:0000313" key="8">
    <source>
        <dbReference type="Proteomes" id="UP000437862"/>
    </source>
</evidence>
<dbReference type="InterPro" id="IPR000794">
    <property type="entry name" value="Beta-ketoacyl_synthase"/>
</dbReference>
<keyword evidence="8" id="KW-1185">Reference proteome</keyword>
<dbReference type="EMBL" id="CP046904">
    <property type="protein sequence ID" value="QGZ42992.1"/>
    <property type="molecule type" value="Genomic_DNA"/>
</dbReference>
<dbReference type="InterPro" id="IPR029069">
    <property type="entry name" value="HotDog_dom_sf"/>
</dbReference>
<dbReference type="PANTHER" id="PTHR11712">
    <property type="entry name" value="POLYKETIDE SYNTHASE-RELATED"/>
    <property type="match status" value="1"/>
</dbReference>
<name>A0A562PTD3_9BURK</name>
<evidence type="ECO:0000313" key="6">
    <source>
        <dbReference type="EMBL" id="TWI47695.1"/>
    </source>
</evidence>
<evidence type="ECO:0000256" key="1">
    <source>
        <dbReference type="ARBA" id="ARBA00008467"/>
    </source>
</evidence>
<sequence length="542" mass="55853">MYVYLNECGIVCALGASRDEVRDNLFAGRAGVQPSTDCSPGRALPLGQVRAALSSVDHLPAAQRSRNNALALAALAQIRPAVDAAVARYGAHRVGVILGTSTSGIAETEKAVLHKAAHGTLDEAFHYGQQEMGSPAAMLAEQLGISGPAYVHSSACSSSAKAMASAARLIRMGLCDAVLTGGADSLCAFTVAGFSALESVSAERCNPMSANRHGINIGEGAALFLMTREPAAVALLGWGESSDGHHMSAPDPTGAGARLALTDALRRAGLAPADIDYINMHGTATPQNDAMESRVIAELFGCEVPVSSTKPLTGHTLGAAAAIEAALCWLALQPENSRGHLPPHLWDGQPDPALPALNLVPPGATLGRPLRHVASTSFAFGGSNAALVLGHAPLPPIAELLPHSGKMVLLDSVVSAGDDDLCAQVAIRPDSMFCDGAAVGSWVGIEYMAQAIAAHAGWLARRRGDAVKVGFLLGSRKYEAAVPAFAVGAVLHVHAHRALQGDNGLGAFECRIEVEGRTVATATVTVYQPDNVNEFLQGGTAV</sequence>
<reference evidence="5 8" key="3">
    <citation type="submission" date="2019-12" db="EMBL/GenBank/DDBJ databases">
        <title>Draft Genome Sequences of Six Type Strains of the Genus Massilia.</title>
        <authorList>
            <person name="Miess H."/>
            <person name="Frediansyah A."/>
            <person name="Goeker M."/>
            <person name="Gross H."/>
        </authorList>
    </citation>
    <scope>NUCLEOTIDE SEQUENCE [LARGE SCALE GENOMIC DNA]</scope>
    <source>
        <strain evidence="5 8">DSM 26639</strain>
    </source>
</reference>
<dbReference type="PANTHER" id="PTHR11712:SF320">
    <property type="entry name" value="BETA-KETOACYL SYNTHASE"/>
    <property type="match status" value="1"/>
</dbReference>
<dbReference type="InterPro" id="IPR016776">
    <property type="entry name" value="ApeP-like_dehydratase"/>
</dbReference>
<dbReference type="CDD" id="cd00834">
    <property type="entry name" value="KAS_I_II"/>
    <property type="match status" value="1"/>
</dbReference>
<gene>
    <name evidence="5" type="ORF">GO485_08230</name>
    <name evidence="6" type="ORF">IP92_02755</name>
</gene>
<evidence type="ECO:0000259" key="4">
    <source>
        <dbReference type="PROSITE" id="PS52004"/>
    </source>
</evidence>
<comment type="similarity">
    <text evidence="1 3">Belongs to the thiolase-like superfamily. Beta-ketoacyl-ACP synthases family.</text>
</comment>
<dbReference type="GO" id="GO:0004315">
    <property type="term" value="F:3-oxoacyl-[acyl-carrier-protein] synthase activity"/>
    <property type="evidence" value="ECO:0007669"/>
    <property type="project" value="TreeGrafter"/>
</dbReference>
<keyword evidence="2 3" id="KW-0808">Transferase</keyword>
<dbReference type="NCBIfam" id="NF006618">
    <property type="entry name" value="PRK09185.1"/>
    <property type="match status" value="1"/>
</dbReference>
<evidence type="ECO:0000313" key="7">
    <source>
        <dbReference type="Proteomes" id="UP000315112"/>
    </source>
</evidence>
<dbReference type="PROSITE" id="PS52004">
    <property type="entry name" value="KS3_2"/>
    <property type="match status" value="1"/>
</dbReference>
<dbReference type="Proteomes" id="UP000437862">
    <property type="component" value="Chromosome"/>
</dbReference>
<evidence type="ECO:0000256" key="3">
    <source>
        <dbReference type="RuleBase" id="RU003694"/>
    </source>
</evidence>
<dbReference type="AlphaFoldDB" id="A0A562PTD3"/>
<dbReference type="GO" id="GO:0005829">
    <property type="term" value="C:cytosol"/>
    <property type="evidence" value="ECO:0007669"/>
    <property type="project" value="TreeGrafter"/>
</dbReference>
<dbReference type="Gene3D" id="3.40.47.10">
    <property type="match status" value="2"/>
</dbReference>
<dbReference type="SMART" id="SM00825">
    <property type="entry name" value="PKS_KS"/>
    <property type="match status" value="1"/>
</dbReference>
<dbReference type="SUPFAM" id="SSF53901">
    <property type="entry name" value="Thiolase-like"/>
    <property type="match status" value="2"/>
</dbReference>
<dbReference type="InterPro" id="IPR014030">
    <property type="entry name" value="Ketoacyl_synth_N"/>
</dbReference>
<dbReference type="CDD" id="cd01289">
    <property type="entry name" value="FabA_like"/>
    <property type="match status" value="1"/>
</dbReference>
<organism evidence="6 7">
    <name type="scientific">Pseudoduganella flava</name>
    <dbReference type="NCBI Taxonomy" id="871742"/>
    <lineage>
        <taxon>Bacteria</taxon>
        <taxon>Pseudomonadati</taxon>
        <taxon>Pseudomonadota</taxon>
        <taxon>Betaproteobacteria</taxon>
        <taxon>Burkholderiales</taxon>
        <taxon>Oxalobacteraceae</taxon>
        <taxon>Telluria group</taxon>
        <taxon>Pseudoduganella</taxon>
    </lineage>
</organism>
<protein>
    <submittedName>
        <fullName evidence="6">3-oxoacyl-[acyl-carrier-protein] synthase-1</fullName>
    </submittedName>
    <submittedName>
        <fullName evidence="5">Beta-ketoacyl-ACP synthase</fullName>
    </submittedName>
</protein>
<feature type="domain" description="Ketosynthase family 3 (KS3)" evidence="4">
    <location>
        <begin position="1"/>
        <end position="391"/>
    </location>
</feature>
<evidence type="ECO:0000256" key="2">
    <source>
        <dbReference type="ARBA" id="ARBA00022679"/>
    </source>
</evidence>
<reference evidence="6 7" key="1">
    <citation type="journal article" date="2015" name="Stand. Genomic Sci.">
        <title>Genomic Encyclopedia of Bacterial and Archaeal Type Strains, Phase III: the genomes of soil and plant-associated and newly described type strains.</title>
        <authorList>
            <person name="Whitman W.B."/>
            <person name="Woyke T."/>
            <person name="Klenk H.P."/>
            <person name="Zhou Y."/>
            <person name="Lilburn T.G."/>
            <person name="Beck B.J."/>
            <person name="De Vos P."/>
            <person name="Vandamme P."/>
            <person name="Eisen J.A."/>
            <person name="Garrity G."/>
            <person name="Hugenholtz P."/>
            <person name="Kyrpides N.C."/>
        </authorList>
    </citation>
    <scope>NUCLEOTIDE SEQUENCE [LARGE SCALE GENOMIC DNA]</scope>
    <source>
        <strain evidence="6 7">CGMCC 1.10685</strain>
    </source>
</reference>
<dbReference type="Pfam" id="PF00109">
    <property type="entry name" value="ketoacyl-synt"/>
    <property type="match status" value="1"/>
</dbReference>
<dbReference type="InterPro" id="IPR020841">
    <property type="entry name" value="PKS_Beta-ketoAc_synthase_dom"/>
</dbReference>
<dbReference type="Pfam" id="PF22817">
    <property type="entry name" value="ApeP-like"/>
    <property type="match status" value="1"/>
</dbReference>
<dbReference type="GO" id="GO:0006633">
    <property type="term" value="P:fatty acid biosynthetic process"/>
    <property type="evidence" value="ECO:0007669"/>
    <property type="project" value="TreeGrafter"/>
</dbReference>
<evidence type="ECO:0000313" key="5">
    <source>
        <dbReference type="EMBL" id="QGZ42992.1"/>
    </source>
</evidence>
<dbReference type="InterPro" id="IPR016039">
    <property type="entry name" value="Thiolase-like"/>
</dbReference>